<evidence type="ECO:0000256" key="4">
    <source>
        <dbReference type="HAMAP-Rule" id="MF_00142"/>
    </source>
</evidence>
<dbReference type="STRING" id="887898.HMPREF0551_1873"/>
<evidence type="ECO:0000256" key="3">
    <source>
        <dbReference type="ARBA" id="ARBA00023004"/>
    </source>
</evidence>
<sequence>MSGNSFSQRVDVVLDALTEGIETAAEAADMDLEVTRAGNVITLEFEDRSQMVINSHEAAGEVWVASKRGGFHFRPGEQGWIDTRSGRELLDLVADEIGFHAGQPIDLSAIRFTD</sequence>
<reference evidence="5 6" key="1">
    <citation type="submission" date="2010-12" db="EMBL/GenBank/DDBJ databases">
        <authorList>
            <person name="Muzny D."/>
            <person name="Qin X."/>
            <person name="Deng J."/>
            <person name="Jiang H."/>
            <person name="Liu Y."/>
            <person name="Qu J."/>
            <person name="Song X.-Z."/>
            <person name="Zhang L."/>
            <person name="Thornton R."/>
            <person name="Coyle M."/>
            <person name="Francisco L."/>
            <person name="Jackson L."/>
            <person name="Javaid M."/>
            <person name="Korchina V."/>
            <person name="Kovar C."/>
            <person name="Mata R."/>
            <person name="Mathew T."/>
            <person name="Ngo R."/>
            <person name="Nguyen L."/>
            <person name="Nguyen N."/>
            <person name="Okwuonu G."/>
            <person name="Ongeri F."/>
            <person name="Pham C."/>
            <person name="Simmons D."/>
            <person name="Wilczek-Boney K."/>
            <person name="Hale W."/>
            <person name="Jakkamsetti A."/>
            <person name="Pham P."/>
            <person name="Ruth R."/>
            <person name="San Lucas F."/>
            <person name="Warren J."/>
            <person name="Zhang J."/>
            <person name="Zhao Z."/>
            <person name="Zhou C."/>
            <person name="Zhu D."/>
            <person name="Lee S."/>
            <person name="Bess C."/>
            <person name="Blankenburg K."/>
            <person name="Forbes L."/>
            <person name="Fu Q."/>
            <person name="Gubbala S."/>
            <person name="Hirani K."/>
            <person name="Jayaseelan J.C."/>
            <person name="Lara F."/>
            <person name="Munidasa M."/>
            <person name="Palculict T."/>
            <person name="Patil S."/>
            <person name="Pu L.-L."/>
            <person name="Saada N."/>
            <person name="Tang L."/>
            <person name="Weissenberger G."/>
            <person name="Zhu Y."/>
            <person name="Hemphill L."/>
            <person name="Shang Y."/>
            <person name="Youmans B."/>
            <person name="Ayvaz T."/>
            <person name="Ross M."/>
            <person name="Santibanez J."/>
            <person name="Aqrawi P."/>
            <person name="Gross S."/>
            <person name="Joshi V."/>
            <person name="Fowler G."/>
            <person name="Nazareth L."/>
            <person name="Reid J."/>
            <person name="Worley K."/>
            <person name="Petrosino J."/>
            <person name="Highlander S."/>
            <person name="Gibbs R."/>
        </authorList>
    </citation>
    <scope>NUCLEOTIDE SEQUENCE [LARGE SCALE GENOMIC DNA]</scope>
    <source>
        <strain evidence="5 6">ATCC 51599</strain>
    </source>
</reference>
<dbReference type="InterPro" id="IPR036524">
    <property type="entry name" value="Frataxin/CyaY_sf"/>
</dbReference>
<name>E7RYV9_9BURK</name>
<accession>E7RYV9</accession>
<keyword evidence="3 4" id="KW-0408">Iron</keyword>
<comment type="function">
    <text evidence="4">Involved in iron-sulfur (Fe-S) cluster assembly. May act as a regulator of Fe-S biogenesis.</text>
</comment>
<dbReference type="PROSITE" id="PS01344">
    <property type="entry name" value="FRATAXIN_1"/>
    <property type="match status" value="1"/>
</dbReference>
<dbReference type="InterPro" id="IPR002908">
    <property type="entry name" value="Frataxin/CyaY"/>
</dbReference>
<dbReference type="SUPFAM" id="SSF55387">
    <property type="entry name" value="Frataxin/Nqo15-like"/>
    <property type="match status" value="1"/>
</dbReference>
<dbReference type="HAMAP" id="MF_00142">
    <property type="entry name" value="CyaY"/>
    <property type="match status" value="1"/>
</dbReference>
<dbReference type="RefSeq" id="WP_005674228.1">
    <property type="nucleotide sequence ID" value="NZ_CP146288.1"/>
</dbReference>
<evidence type="ECO:0000256" key="1">
    <source>
        <dbReference type="ARBA" id="ARBA00008183"/>
    </source>
</evidence>
<keyword evidence="2 4" id="KW-0479">Metal-binding</keyword>
<dbReference type="Gene3D" id="3.30.920.10">
    <property type="entry name" value="Frataxin/CyaY"/>
    <property type="match status" value="1"/>
</dbReference>
<dbReference type="PANTHER" id="PTHR16821:SF2">
    <property type="entry name" value="FRATAXIN, MITOCHONDRIAL"/>
    <property type="match status" value="1"/>
</dbReference>
<dbReference type="AlphaFoldDB" id="E7RYV9"/>
<dbReference type="eggNOG" id="COG1965">
    <property type="taxonomic scope" value="Bacteria"/>
</dbReference>
<proteinExistence type="inferred from homology"/>
<gene>
    <name evidence="4 5" type="primary">cyaY</name>
    <name evidence="5" type="ORF">HMPREF0551_1873</name>
</gene>
<dbReference type="InterPro" id="IPR047584">
    <property type="entry name" value="CyaY"/>
</dbReference>
<dbReference type="GO" id="GO:0008199">
    <property type="term" value="F:ferric iron binding"/>
    <property type="evidence" value="ECO:0007669"/>
    <property type="project" value="InterPro"/>
</dbReference>
<organism evidence="5 6">
    <name type="scientific">Lautropia mirabilis ATCC 51599</name>
    <dbReference type="NCBI Taxonomy" id="887898"/>
    <lineage>
        <taxon>Bacteria</taxon>
        <taxon>Pseudomonadati</taxon>
        <taxon>Pseudomonadota</taxon>
        <taxon>Betaproteobacteria</taxon>
        <taxon>Burkholderiales</taxon>
        <taxon>Burkholderiaceae</taxon>
        <taxon>Lautropia</taxon>
    </lineage>
</organism>
<comment type="similarity">
    <text evidence="1 4">Belongs to the frataxin family.</text>
</comment>
<dbReference type="Proteomes" id="UP000011021">
    <property type="component" value="Unassembled WGS sequence"/>
</dbReference>
<keyword evidence="6" id="KW-1185">Reference proteome</keyword>
<dbReference type="Pfam" id="PF01491">
    <property type="entry name" value="Frataxin_Cyay"/>
    <property type="match status" value="1"/>
</dbReference>
<evidence type="ECO:0000313" key="5">
    <source>
        <dbReference type="EMBL" id="EFV94433.1"/>
    </source>
</evidence>
<evidence type="ECO:0000313" key="6">
    <source>
        <dbReference type="Proteomes" id="UP000011021"/>
    </source>
</evidence>
<evidence type="ECO:0000256" key="2">
    <source>
        <dbReference type="ARBA" id="ARBA00022723"/>
    </source>
</evidence>
<dbReference type="GO" id="GO:0005829">
    <property type="term" value="C:cytosol"/>
    <property type="evidence" value="ECO:0007669"/>
    <property type="project" value="TreeGrafter"/>
</dbReference>
<dbReference type="NCBIfam" id="TIGR03421">
    <property type="entry name" value="FeS_CyaY"/>
    <property type="match status" value="1"/>
</dbReference>
<dbReference type="GO" id="GO:0008198">
    <property type="term" value="F:ferrous iron binding"/>
    <property type="evidence" value="ECO:0007669"/>
    <property type="project" value="TreeGrafter"/>
</dbReference>
<dbReference type="GO" id="GO:0016226">
    <property type="term" value="P:iron-sulfur cluster assembly"/>
    <property type="evidence" value="ECO:0007669"/>
    <property type="project" value="UniProtKB-UniRule"/>
</dbReference>
<dbReference type="SMART" id="SM01219">
    <property type="entry name" value="Frataxin_Cyay"/>
    <property type="match status" value="1"/>
</dbReference>
<dbReference type="HOGENOM" id="CLU_080880_3_0_4"/>
<dbReference type="PROSITE" id="PS50810">
    <property type="entry name" value="FRATAXIN_2"/>
    <property type="match status" value="1"/>
</dbReference>
<comment type="caution">
    <text evidence="5">The sequence shown here is derived from an EMBL/GenBank/DDBJ whole genome shotgun (WGS) entry which is preliminary data.</text>
</comment>
<dbReference type="InterPro" id="IPR020895">
    <property type="entry name" value="Frataxin_CS"/>
</dbReference>
<protein>
    <recommendedName>
        <fullName evidence="4">Iron-sulfur cluster assembly protein CyaY</fullName>
    </recommendedName>
</protein>
<dbReference type="EMBL" id="AEQP01000020">
    <property type="protein sequence ID" value="EFV94433.1"/>
    <property type="molecule type" value="Genomic_DNA"/>
</dbReference>
<dbReference type="PANTHER" id="PTHR16821">
    <property type="entry name" value="FRATAXIN"/>
    <property type="match status" value="1"/>
</dbReference>